<evidence type="ECO:0000313" key="1">
    <source>
        <dbReference type="Proteomes" id="UP000095280"/>
    </source>
</evidence>
<keyword evidence="1" id="KW-1185">Reference proteome</keyword>
<proteinExistence type="predicted"/>
<accession>A0A1I8FP07</accession>
<dbReference type="WBParaSite" id="maker-unitig_42020-snap-gene-0.2-mRNA-1">
    <property type="protein sequence ID" value="maker-unitig_42020-snap-gene-0.2-mRNA-1"/>
    <property type="gene ID" value="maker-unitig_42020-snap-gene-0.2"/>
</dbReference>
<reference evidence="2" key="1">
    <citation type="submission" date="2016-11" db="UniProtKB">
        <authorList>
            <consortium name="WormBaseParasite"/>
        </authorList>
    </citation>
    <scope>IDENTIFICATION</scope>
</reference>
<evidence type="ECO:0000313" key="2">
    <source>
        <dbReference type="WBParaSite" id="maker-unitig_42020-snap-gene-0.2-mRNA-1"/>
    </source>
</evidence>
<dbReference type="AlphaFoldDB" id="A0A1I8FP07"/>
<organism evidence="1 2">
    <name type="scientific">Macrostomum lignano</name>
    <dbReference type="NCBI Taxonomy" id="282301"/>
    <lineage>
        <taxon>Eukaryota</taxon>
        <taxon>Metazoa</taxon>
        <taxon>Spiralia</taxon>
        <taxon>Lophotrochozoa</taxon>
        <taxon>Platyhelminthes</taxon>
        <taxon>Rhabditophora</taxon>
        <taxon>Macrostomorpha</taxon>
        <taxon>Macrostomida</taxon>
        <taxon>Macrostomidae</taxon>
        <taxon>Macrostomum</taxon>
    </lineage>
</organism>
<name>A0A1I8FP07_9PLAT</name>
<dbReference type="Proteomes" id="UP000095280">
    <property type="component" value="Unplaced"/>
</dbReference>
<sequence>DPPSPAKVRSIRGSRVSAATQSARQCLPHTGYSLEYEVGPPPSCGAVLPLEHLAGGSGRQTDDDAAFHLNSSVCWRLAEISLIGSRKVLPLQGRVMCVPLQLQIFAPTCAGAAAPFATKSFLYVARRCFYHADHLTCRGCGDIELASSRGFVFRHLRARSAVRSSAAWQAGLVCCGCGCLNHRAVFCDTASATGTSRCFKCSRCDNRCSWALSGLCIDTGQLACQVCCAVAAVSSRLTLAVSMRRLPPLLESNPNDCGGSGAFGRCQSCQLTVSANSMVSLY</sequence>
<protein>
    <submittedName>
        <fullName evidence="2">LIM zinc-binding domain-containing protein</fullName>
    </submittedName>
</protein>